<organism evidence="6 7">
    <name type="scientific">Rubripirellula obstinata</name>
    <dbReference type="NCBI Taxonomy" id="406547"/>
    <lineage>
        <taxon>Bacteria</taxon>
        <taxon>Pseudomonadati</taxon>
        <taxon>Planctomycetota</taxon>
        <taxon>Planctomycetia</taxon>
        <taxon>Pirellulales</taxon>
        <taxon>Pirellulaceae</taxon>
        <taxon>Rubripirellula</taxon>
    </lineage>
</organism>
<dbReference type="AlphaFoldDB" id="A0A5B1CSZ0"/>
<feature type="active site" description="Proton acceptor" evidence="4">
    <location>
        <position position="176"/>
    </location>
</feature>
<comment type="similarity">
    <text evidence="4">Belongs to the MqnA/MqnD family. MqnD subfamily.</text>
</comment>
<comment type="catalytic activity">
    <reaction evidence="4">
        <text>cyclic dehypoxanthinylfutalosinate = 1,4-dihydroxy-6-naphthoate + dihydroxyacetone</text>
        <dbReference type="Rhea" id="RHEA:33087"/>
        <dbReference type="ChEBI" id="CHEBI:16016"/>
        <dbReference type="ChEBI" id="CHEBI:64254"/>
        <dbReference type="ChEBI" id="CHEBI:64270"/>
        <dbReference type="EC" id="4.1.99.29"/>
    </reaction>
</comment>
<gene>
    <name evidence="4 6" type="primary">mqnD</name>
    <name evidence="6" type="ORF">LF1_48980</name>
</gene>
<comment type="caution">
    <text evidence="6">The sequence shown here is derived from an EMBL/GenBank/DDBJ whole genome shotgun (WGS) entry which is preliminary data.</text>
</comment>
<keyword evidence="3 4" id="KW-0456">Lyase</keyword>
<evidence type="ECO:0000256" key="4">
    <source>
        <dbReference type="HAMAP-Rule" id="MF_00996"/>
    </source>
</evidence>
<evidence type="ECO:0000256" key="1">
    <source>
        <dbReference type="ARBA" id="ARBA00004863"/>
    </source>
</evidence>
<dbReference type="CDD" id="cd13635">
    <property type="entry name" value="PBP2_Ttha1568_Mqnd"/>
    <property type="match status" value="1"/>
</dbReference>
<protein>
    <recommendedName>
        <fullName evidence="4">1,4-dihydroxy-6-naphtoate synthase</fullName>
        <ecNumber evidence="4">4.1.99.29</ecNumber>
    </recommendedName>
    <alternativeName>
        <fullName evidence="4">Menaquinone biosynthetic enzyme MqnD</fullName>
    </alternativeName>
</protein>
<accession>A0A5B1CSZ0</accession>
<feature type="compositionally biased region" description="Low complexity" evidence="5">
    <location>
        <begin position="94"/>
        <end position="124"/>
    </location>
</feature>
<evidence type="ECO:0000256" key="2">
    <source>
        <dbReference type="ARBA" id="ARBA00022428"/>
    </source>
</evidence>
<comment type="pathway">
    <text evidence="1 4">Quinol/quinone metabolism; menaquinone biosynthesis.</text>
</comment>
<dbReference type="SUPFAM" id="SSF53850">
    <property type="entry name" value="Periplasmic binding protein-like II"/>
    <property type="match status" value="1"/>
</dbReference>
<keyword evidence="2 4" id="KW-0474">Menaquinone biosynthesis</keyword>
<name>A0A5B1CSZ0_9BACT</name>
<dbReference type="OrthoDB" id="9809439at2"/>
<reference evidence="6 7" key="1">
    <citation type="submission" date="2019-08" db="EMBL/GenBank/DDBJ databases">
        <title>Deep-cultivation of Planctomycetes and their phenomic and genomic characterization uncovers novel biology.</title>
        <authorList>
            <person name="Wiegand S."/>
            <person name="Jogler M."/>
            <person name="Boedeker C."/>
            <person name="Pinto D."/>
            <person name="Vollmers J."/>
            <person name="Rivas-Marin E."/>
            <person name="Kohn T."/>
            <person name="Peeters S.H."/>
            <person name="Heuer A."/>
            <person name="Rast P."/>
            <person name="Oberbeckmann S."/>
            <person name="Bunk B."/>
            <person name="Jeske O."/>
            <person name="Meyerdierks A."/>
            <person name="Storesund J.E."/>
            <person name="Kallscheuer N."/>
            <person name="Luecker S."/>
            <person name="Lage O.M."/>
            <person name="Pohl T."/>
            <person name="Merkel B.J."/>
            <person name="Hornburger P."/>
            <person name="Mueller R.-W."/>
            <person name="Bruemmer F."/>
            <person name="Labrenz M."/>
            <person name="Spormann A.M."/>
            <person name="Op Den Camp H."/>
            <person name="Overmann J."/>
            <person name="Amann R."/>
            <person name="Jetten M.S.M."/>
            <person name="Mascher T."/>
            <person name="Medema M.H."/>
            <person name="Devos D.P."/>
            <person name="Kaster A.-K."/>
            <person name="Ovreas L."/>
            <person name="Rohde M."/>
            <person name="Galperin M.Y."/>
            <person name="Jogler C."/>
        </authorList>
    </citation>
    <scope>NUCLEOTIDE SEQUENCE [LARGE SCALE GENOMIC DNA]</scope>
    <source>
        <strain evidence="6 7">LF1</strain>
    </source>
</reference>
<comment type="function">
    <text evidence="4">Catalyzes the conversion of cyclic dehypoxanthine futalosine (cyclic DHFL) into 1,4-dihydroxy-6-naphthoate, a step in the biosynthesis of menaquinone (MK, vitamin K2).</text>
</comment>
<evidence type="ECO:0000313" key="7">
    <source>
        <dbReference type="Proteomes" id="UP000322699"/>
    </source>
</evidence>
<dbReference type="PANTHER" id="PTHR37167">
    <property type="entry name" value="1,4-DIHYDROXY-6-NAPHTOATE SYNTHASE"/>
    <property type="match status" value="1"/>
</dbReference>
<sequence length="308" mass="33937">MKNQPIHLGISTCPNDTFAFAALMNRQVDWRGLDFTIDLLDIAELNDRLVAGEFDVCKTSFHAALSLTEQTVVLPTGSALGFGVGPLLLAARDGQQPSDQQSSDQQPSGQQSSGQQSSGQQSSGRAQITLCPGKQTTATLLFLLFYPDTTELQQTVFSDIMPRLQSGTADFGVCIHEGRFTWQQEGLFLVEDLGQRWEQETQSPLPLGGIVARRSLGDKTIQTVNEIIRDSLKFAHNNHDQVLPTMRRYAQEFDDAVLMQHVELYVNEWTLDLGEVGAKALNTLSKMAKSIGLIDKNAPPIEVMQDQS</sequence>
<proteinExistence type="inferred from homology"/>
<feature type="region of interest" description="Disordered" evidence="5">
    <location>
        <begin position="93"/>
        <end position="126"/>
    </location>
</feature>
<dbReference type="GO" id="GO:0016830">
    <property type="term" value="F:carbon-carbon lyase activity"/>
    <property type="evidence" value="ECO:0007669"/>
    <property type="project" value="UniProtKB-UniRule"/>
</dbReference>
<dbReference type="InterPro" id="IPR030869">
    <property type="entry name" value="MqnD"/>
</dbReference>
<dbReference type="PANTHER" id="PTHR37167:SF1">
    <property type="entry name" value="1,4-DIHYDROXY-6-NAPHTOATE SYNTHASE"/>
    <property type="match status" value="1"/>
</dbReference>
<dbReference type="Proteomes" id="UP000322699">
    <property type="component" value="Unassembled WGS sequence"/>
</dbReference>
<feature type="binding site" evidence="4">
    <location>
        <begin position="137"/>
        <end position="138"/>
    </location>
    <ligand>
        <name>substrate</name>
    </ligand>
</feature>
<keyword evidence="7" id="KW-1185">Reference proteome</keyword>
<evidence type="ECO:0000256" key="3">
    <source>
        <dbReference type="ARBA" id="ARBA00023239"/>
    </source>
</evidence>
<dbReference type="EC" id="4.1.99.29" evidence="4"/>
<dbReference type="EMBL" id="VRLW01000001">
    <property type="protein sequence ID" value="KAA1262334.1"/>
    <property type="molecule type" value="Genomic_DNA"/>
</dbReference>
<dbReference type="HAMAP" id="MF_00996">
    <property type="entry name" value="MqnD"/>
    <property type="match status" value="1"/>
</dbReference>
<comment type="caution">
    <text evidence="4">Lacks conserved residue(s) required for the propagation of feature annotation.</text>
</comment>
<dbReference type="GO" id="GO:0009234">
    <property type="term" value="P:menaquinone biosynthetic process"/>
    <property type="evidence" value="ECO:0007669"/>
    <property type="project" value="UniProtKB-UniRule"/>
</dbReference>
<dbReference type="Pfam" id="PF02621">
    <property type="entry name" value="VitK2_biosynth"/>
    <property type="match status" value="1"/>
</dbReference>
<dbReference type="UniPathway" id="UPA00079"/>
<dbReference type="RefSeq" id="WP_068259687.1">
    <property type="nucleotide sequence ID" value="NZ_LWSK01000011.1"/>
</dbReference>
<dbReference type="InterPro" id="IPR003773">
    <property type="entry name" value="Menaquinone_biosynth"/>
</dbReference>
<dbReference type="Gene3D" id="3.40.190.10">
    <property type="entry name" value="Periplasmic binding protein-like II"/>
    <property type="match status" value="2"/>
</dbReference>
<evidence type="ECO:0000313" key="6">
    <source>
        <dbReference type="EMBL" id="KAA1262334.1"/>
    </source>
</evidence>
<evidence type="ECO:0000256" key="5">
    <source>
        <dbReference type="SAM" id="MobiDB-lite"/>
    </source>
</evidence>